<organism evidence="2 3">
    <name type="scientific">Trifolium pratense</name>
    <name type="common">Red clover</name>
    <dbReference type="NCBI Taxonomy" id="57577"/>
    <lineage>
        <taxon>Eukaryota</taxon>
        <taxon>Viridiplantae</taxon>
        <taxon>Streptophyta</taxon>
        <taxon>Embryophyta</taxon>
        <taxon>Tracheophyta</taxon>
        <taxon>Spermatophyta</taxon>
        <taxon>Magnoliopsida</taxon>
        <taxon>eudicotyledons</taxon>
        <taxon>Gunneridae</taxon>
        <taxon>Pentapetalae</taxon>
        <taxon>rosids</taxon>
        <taxon>fabids</taxon>
        <taxon>Fabales</taxon>
        <taxon>Fabaceae</taxon>
        <taxon>Papilionoideae</taxon>
        <taxon>50 kb inversion clade</taxon>
        <taxon>NPAAA clade</taxon>
        <taxon>Hologalegina</taxon>
        <taxon>IRL clade</taxon>
        <taxon>Trifolieae</taxon>
        <taxon>Trifolium</taxon>
    </lineage>
</organism>
<reference evidence="2 3" key="2">
    <citation type="journal article" date="2017" name="Front. Plant Sci.">
        <title>Gene Classification and Mining of Molecular Markers Useful in Red Clover (Trifolium pratense) Breeding.</title>
        <authorList>
            <person name="Istvanek J."/>
            <person name="Dluhosova J."/>
            <person name="Dluhos P."/>
            <person name="Patkova L."/>
            <person name="Nedelnik J."/>
            <person name="Repkova J."/>
        </authorList>
    </citation>
    <scope>NUCLEOTIDE SEQUENCE [LARGE SCALE GENOMIC DNA]</scope>
    <source>
        <strain evidence="3">cv. Tatra</strain>
        <tissue evidence="2">Young leaves</tissue>
    </source>
</reference>
<evidence type="ECO:0000313" key="2">
    <source>
        <dbReference type="EMBL" id="PNX65204.1"/>
    </source>
</evidence>
<comment type="caution">
    <text evidence="2">The sequence shown here is derived from an EMBL/GenBank/DDBJ whole genome shotgun (WGS) entry which is preliminary data.</text>
</comment>
<dbReference type="AlphaFoldDB" id="A0A2K3KFW8"/>
<name>A0A2K3KFW8_TRIPR</name>
<feature type="compositionally biased region" description="Polar residues" evidence="1">
    <location>
        <begin position="14"/>
        <end position="38"/>
    </location>
</feature>
<feature type="compositionally biased region" description="Basic residues" evidence="1">
    <location>
        <begin position="1"/>
        <end position="11"/>
    </location>
</feature>
<evidence type="ECO:0000256" key="1">
    <source>
        <dbReference type="SAM" id="MobiDB-lite"/>
    </source>
</evidence>
<dbReference type="EMBL" id="ASHM01176262">
    <property type="protein sequence ID" value="PNX65204.1"/>
    <property type="molecule type" value="Genomic_DNA"/>
</dbReference>
<evidence type="ECO:0000313" key="3">
    <source>
        <dbReference type="Proteomes" id="UP000236291"/>
    </source>
</evidence>
<accession>A0A2K3KFW8</accession>
<proteinExistence type="predicted"/>
<sequence>MNNRQRARRILKQNEITVGEQTSQRKPMSVGTKNTKIQ</sequence>
<dbReference type="Proteomes" id="UP000236291">
    <property type="component" value="Unassembled WGS sequence"/>
</dbReference>
<gene>
    <name evidence="2" type="ORF">L195_g062478</name>
</gene>
<reference evidence="2 3" key="1">
    <citation type="journal article" date="2014" name="Am. J. Bot.">
        <title>Genome assembly and annotation for red clover (Trifolium pratense; Fabaceae).</title>
        <authorList>
            <person name="Istvanek J."/>
            <person name="Jaros M."/>
            <person name="Krenek A."/>
            <person name="Repkova J."/>
        </authorList>
    </citation>
    <scope>NUCLEOTIDE SEQUENCE [LARGE SCALE GENOMIC DNA]</scope>
    <source>
        <strain evidence="3">cv. Tatra</strain>
        <tissue evidence="2">Young leaves</tissue>
    </source>
</reference>
<protein>
    <submittedName>
        <fullName evidence="2">Uncharacterized protein</fullName>
    </submittedName>
</protein>
<feature type="non-terminal residue" evidence="2">
    <location>
        <position position="38"/>
    </location>
</feature>
<feature type="region of interest" description="Disordered" evidence="1">
    <location>
        <begin position="1"/>
        <end position="38"/>
    </location>
</feature>